<proteinExistence type="predicted"/>
<protein>
    <submittedName>
        <fullName evidence="1">Uncharacterized protein</fullName>
    </submittedName>
</protein>
<evidence type="ECO:0000313" key="1">
    <source>
        <dbReference type="EMBL" id="KAF5903327.1"/>
    </source>
</evidence>
<evidence type="ECO:0000313" key="2">
    <source>
        <dbReference type="Proteomes" id="UP000727407"/>
    </source>
</evidence>
<keyword evidence="2" id="KW-1185">Reference proteome</keyword>
<gene>
    <name evidence="1" type="ORF">DAT39_006983</name>
</gene>
<feature type="non-terminal residue" evidence="1">
    <location>
        <position position="75"/>
    </location>
</feature>
<organism evidence="1 2">
    <name type="scientific">Clarias magur</name>
    <name type="common">Asian catfish</name>
    <name type="synonym">Macropteronotus magur</name>
    <dbReference type="NCBI Taxonomy" id="1594786"/>
    <lineage>
        <taxon>Eukaryota</taxon>
        <taxon>Metazoa</taxon>
        <taxon>Chordata</taxon>
        <taxon>Craniata</taxon>
        <taxon>Vertebrata</taxon>
        <taxon>Euteleostomi</taxon>
        <taxon>Actinopterygii</taxon>
        <taxon>Neopterygii</taxon>
        <taxon>Teleostei</taxon>
        <taxon>Ostariophysi</taxon>
        <taxon>Siluriformes</taxon>
        <taxon>Clariidae</taxon>
        <taxon>Clarias</taxon>
    </lineage>
</organism>
<dbReference type="Proteomes" id="UP000727407">
    <property type="component" value="Unassembled WGS sequence"/>
</dbReference>
<name>A0A8J4UPD2_CLAMG</name>
<sequence>MEVARTQRRNLKRHERTAAFDEQVKRLISFQSERSAEQNRRVRPQPQTESRFEVFGHLMCFTISGLTMLTCPHAH</sequence>
<dbReference type="EMBL" id="QNUK01000075">
    <property type="protein sequence ID" value="KAF5903327.1"/>
    <property type="molecule type" value="Genomic_DNA"/>
</dbReference>
<reference evidence="1" key="1">
    <citation type="submission" date="2020-07" db="EMBL/GenBank/DDBJ databases">
        <title>Clarias magur genome sequencing, assembly and annotation.</title>
        <authorList>
            <person name="Kushwaha B."/>
            <person name="Kumar R."/>
            <person name="Das P."/>
            <person name="Joshi C.G."/>
            <person name="Kumar D."/>
            <person name="Nagpure N.S."/>
            <person name="Pandey M."/>
            <person name="Agarwal S."/>
            <person name="Srivastava S."/>
            <person name="Singh M."/>
            <person name="Sahoo L."/>
            <person name="Jayasankar P."/>
            <person name="Meher P.K."/>
            <person name="Koringa P.G."/>
            <person name="Iquebal M.A."/>
            <person name="Das S.P."/>
            <person name="Bit A."/>
            <person name="Patnaik S."/>
            <person name="Patel N."/>
            <person name="Shah T.M."/>
            <person name="Hinsu A."/>
            <person name="Jena J.K."/>
        </authorList>
    </citation>
    <scope>NUCLEOTIDE SEQUENCE</scope>
    <source>
        <strain evidence="1">CIFAMagur01</strain>
        <tissue evidence="1">Testis</tissue>
    </source>
</reference>
<dbReference type="AlphaFoldDB" id="A0A8J4UPD2"/>
<accession>A0A8J4UPD2</accession>
<comment type="caution">
    <text evidence="1">The sequence shown here is derived from an EMBL/GenBank/DDBJ whole genome shotgun (WGS) entry which is preliminary data.</text>
</comment>